<evidence type="ECO:0000256" key="2">
    <source>
        <dbReference type="ARBA" id="ARBA00022679"/>
    </source>
</evidence>
<dbReference type="GO" id="GO:0005524">
    <property type="term" value="F:ATP binding"/>
    <property type="evidence" value="ECO:0007669"/>
    <property type="project" value="UniProtKB-KW"/>
</dbReference>
<feature type="region of interest" description="Disordered" evidence="7">
    <location>
        <begin position="434"/>
        <end position="462"/>
    </location>
</feature>
<dbReference type="PROSITE" id="PS50112">
    <property type="entry name" value="PAS"/>
    <property type="match status" value="1"/>
</dbReference>
<dbReference type="Pfam" id="PF08446">
    <property type="entry name" value="PAS_2"/>
    <property type="match status" value="1"/>
</dbReference>
<dbReference type="GO" id="GO:0016301">
    <property type="term" value="F:kinase activity"/>
    <property type="evidence" value="ECO:0007669"/>
    <property type="project" value="UniProtKB-KW"/>
</dbReference>
<dbReference type="Proteomes" id="UP000037904">
    <property type="component" value="Unassembled WGS sequence"/>
</dbReference>
<protein>
    <submittedName>
        <fullName evidence="9">Cyanobacterial phytochrome b</fullName>
    </submittedName>
</protein>
<sequence>MDVPHDKERQDTSQPEQKDHEEQQHNPSSTTLPSESHPPPPQSSTASSSTFRPSGPDPLPGIRTNTNNATPTRTTRATSSAAPSEQNSVSNSEPPFSPWSVSSEKQLGYHSAASDVSGDRVFPIRSVISVDPSSSKITSNDYFHALPQRDGRSIPVQVPSAPRADTGPDLRRSDTVPANYHSRAHSDRIDALMRRKNTMSGPMSSIQLDANRHGSSTVPLELDISTSDNEADADADANTETEESGAMGHGSANVSAGGLEPDVSSAGYSIADVSHVTARFTHVVTDDGHAVITGRDGVLQRCEDEPIHAPGAVQTFGVLVALREENDGCFVVRYVSENSVRMLGYTPKQLFQQKNFLDILTEEQQDNLLDHIDFIRDEDADPAINGPEVFSLSIRPPKCKSTKLWCAIHINPAHPDLIICEFELDDDVEYPLRPTDEMTPHPPRHITVKSNFGGDRRQHRGS</sequence>
<accession>A0A0M9F3R5</accession>
<feature type="compositionally biased region" description="Low complexity" evidence="7">
    <location>
        <begin position="63"/>
        <end position="84"/>
    </location>
</feature>
<proteinExistence type="predicted"/>
<evidence type="ECO:0000256" key="7">
    <source>
        <dbReference type="SAM" id="MobiDB-lite"/>
    </source>
</evidence>
<keyword evidence="10" id="KW-1185">Reference proteome</keyword>
<evidence type="ECO:0000256" key="4">
    <source>
        <dbReference type="ARBA" id="ARBA00022777"/>
    </source>
</evidence>
<name>A0A0M9F3R5_FUSLA</name>
<feature type="domain" description="PAS" evidence="8">
    <location>
        <begin position="325"/>
        <end position="379"/>
    </location>
</feature>
<feature type="compositionally biased region" description="Basic and acidic residues" evidence="7">
    <location>
        <begin position="1"/>
        <end position="24"/>
    </location>
</feature>
<keyword evidence="3" id="KW-0547">Nucleotide-binding</keyword>
<gene>
    <name evidence="9" type="ORF">FLAG1_01840</name>
</gene>
<evidence type="ECO:0000256" key="1">
    <source>
        <dbReference type="ARBA" id="ARBA00022553"/>
    </source>
</evidence>
<dbReference type="OrthoDB" id="5242421at2759"/>
<feature type="compositionally biased region" description="Polar residues" evidence="7">
    <location>
        <begin position="85"/>
        <end position="105"/>
    </location>
</feature>
<evidence type="ECO:0000256" key="3">
    <source>
        <dbReference type="ARBA" id="ARBA00022741"/>
    </source>
</evidence>
<dbReference type="Gene3D" id="3.30.450.20">
    <property type="entry name" value="PAS domain"/>
    <property type="match status" value="1"/>
</dbReference>
<feature type="region of interest" description="Disordered" evidence="7">
    <location>
        <begin position="1"/>
        <end position="105"/>
    </location>
</feature>
<dbReference type="AlphaFoldDB" id="A0A0M9F3R5"/>
<dbReference type="GO" id="GO:0006355">
    <property type="term" value="P:regulation of DNA-templated transcription"/>
    <property type="evidence" value="ECO:0007669"/>
    <property type="project" value="InterPro"/>
</dbReference>
<dbReference type="SUPFAM" id="SSF55785">
    <property type="entry name" value="PYP-like sensor domain (PAS domain)"/>
    <property type="match status" value="1"/>
</dbReference>
<evidence type="ECO:0000256" key="6">
    <source>
        <dbReference type="ARBA" id="ARBA00023012"/>
    </source>
</evidence>
<organism evidence="9 10">
    <name type="scientific">Fusarium langsethiae</name>
    <dbReference type="NCBI Taxonomy" id="179993"/>
    <lineage>
        <taxon>Eukaryota</taxon>
        <taxon>Fungi</taxon>
        <taxon>Dikarya</taxon>
        <taxon>Ascomycota</taxon>
        <taxon>Pezizomycotina</taxon>
        <taxon>Sordariomycetes</taxon>
        <taxon>Hypocreomycetidae</taxon>
        <taxon>Hypocreales</taxon>
        <taxon>Nectriaceae</taxon>
        <taxon>Fusarium</taxon>
    </lineage>
</organism>
<evidence type="ECO:0000256" key="5">
    <source>
        <dbReference type="ARBA" id="ARBA00022840"/>
    </source>
</evidence>
<evidence type="ECO:0000313" key="9">
    <source>
        <dbReference type="EMBL" id="KPA45176.1"/>
    </source>
</evidence>
<dbReference type="PANTHER" id="PTHR43065">
    <property type="entry name" value="SENSOR HISTIDINE KINASE"/>
    <property type="match status" value="1"/>
</dbReference>
<feature type="region of interest" description="Disordered" evidence="7">
    <location>
        <begin position="225"/>
        <end position="258"/>
    </location>
</feature>
<evidence type="ECO:0000259" key="8">
    <source>
        <dbReference type="PROSITE" id="PS50112"/>
    </source>
</evidence>
<dbReference type="EMBL" id="JXCE01000016">
    <property type="protein sequence ID" value="KPA45176.1"/>
    <property type="molecule type" value="Genomic_DNA"/>
</dbReference>
<keyword evidence="4" id="KW-0418">Kinase</keyword>
<feature type="region of interest" description="Disordered" evidence="7">
    <location>
        <begin position="149"/>
        <end position="176"/>
    </location>
</feature>
<reference evidence="9 10" key="1">
    <citation type="submission" date="2015-04" db="EMBL/GenBank/DDBJ databases">
        <title>The draft genome sequence of Fusarium langsethiae, a T-2/HT-2 mycotoxin producer.</title>
        <authorList>
            <person name="Lysoe E."/>
            <person name="Divon H.H."/>
            <person name="Terzi V."/>
            <person name="Orru L."/>
            <person name="Lamontanara A."/>
            <person name="Kolseth A.-K."/>
            <person name="Frandsen R.J."/>
            <person name="Nielsen K."/>
            <person name="Thrane U."/>
        </authorList>
    </citation>
    <scope>NUCLEOTIDE SEQUENCE [LARGE SCALE GENOMIC DNA]</scope>
    <source>
        <strain evidence="9 10">Fl201059</strain>
    </source>
</reference>
<dbReference type="GO" id="GO:0000160">
    <property type="term" value="P:phosphorelay signal transduction system"/>
    <property type="evidence" value="ECO:0007669"/>
    <property type="project" value="UniProtKB-KW"/>
</dbReference>
<dbReference type="InterPro" id="IPR000014">
    <property type="entry name" value="PAS"/>
</dbReference>
<feature type="compositionally biased region" description="Acidic residues" evidence="7">
    <location>
        <begin position="229"/>
        <end position="243"/>
    </location>
</feature>
<dbReference type="InterPro" id="IPR035965">
    <property type="entry name" value="PAS-like_dom_sf"/>
</dbReference>
<keyword evidence="1" id="KW-0597">Phosphoprotein</keyword>
<dbReference type="PANTHER" id="PTHR43065:SF10">
    <property type="entry name" value="PEROXIDE STRESS-ACTIVATED HISTIDINE KINASE MAK3"/>
    <property type="match status" value="1"/>
</dbReference>
<keyword evidence="2" id="KW-0808">Transferase</keyword>
<feature type="compositionally biased region" description="Low complexity" evidence="7">
    <location>
        <begin position="43"/>
        <end position="54"/>
    </location>
</feature>
<keyword evidence="5" id="KW-0067">ATP-binding</keyword>
<dbReference type="InterPro" id="IPR013654">
    <property type="entry name" value="PAS_2"/>
</dbReference>
<evidence type="ECO:0000313" key="10">
    <source>
        <dbReference type="Proteomes" id="UP000037904"/>
    </source>
</evidence>
<keyword evidence="6" id="KW-0902">Two-component regulatory system</keyword>
<comment type="caution">
    <text evidence="9">The sequence shown here is derived from an EMBL/GenBank/DDBJ whole genome shotgun (WGS) entry which is preliminary data.</text>
</comment>